<proteinExistence type="predicted"/>
<name>A0ABX0RIC8_9GAMM</name>
<evidence type="ECO:0008006" key="3">
    <source>
        <dbReference type="Google" id="ProtNLM"/>
    </source>
</evidence>
<evidence type="ECO:0000313" key="2">
    <source>
        <dbReference type="Proteomes" id="UP001515780"/>
    </source>
</evidence>
<keyword evidence="2" id="KW-1185">Reference proteome</keyword>
<comment type="caution">
    <text evidence="1">The sequence shown here is derived from an EMBL/GenBank/DDBJ whole genome shotgun (WGS) entry which is preliminary data.</text>
</comment>
<reference evidence="1 2" key="1">
    <citation type="journal article" date="2019" name="bioRxiv">
        <title>Bacteria contribute to plant secondary compound degradation in a generalist herbivore system.</title>
        <authorList>
            <person name="Francoeur C.B."/>
            <person name="Khadempour L."/>
            <person name="Moreira-Soto R.D."/>
            <person name="Gotting K."/>
            <person name="Book A.J."/>
            <person name="Pinto-Tomas A.A."/>
            <person name="Keefover-Ring K."/>
            <person name="Currie C.R."/>
        </authorList>
    </citation>
    <scope>NUCLEOTIDE SEQUENCE [LARGE SCALE GENOMIC DNA]</scope>
    <source>
        <strain evidence="1">Al-1710</strain>
    </source>
</reference>
<dbReference type="Pfam" id="PF14891">
    <property type="entry name" value="Peptidase_M91"/>
    <property type="match status" value="1"/>
</dbReference>
<dbReference type="RefSeq" id="WP_166718789.1">
    <property type="nucleotide sequence ID" value="NZ_VWXC01000001.1"/>
</dbReference>
<dbReference type="Proteomes" id="UP001515780">
    <property type="component" value="Unassembled WGS sequence"/>
</dbReference>
<evidence type="ECO:0000313" key="1">
    <source>
        <dbReference type="EMBL" id="NIG17376.1"/>
    </source>
</evidence>
<accession>A0ABX0RIC8</accession>
<sequence length="233" mass="26360">MQFPGNFHSKLIPEIKIHTGSIEELIHIESSLTKINSGPCGHELLKRIKMLSTHGRHVQIMTHDRENGVGGMLTHSQIQIHKVNRNSDSDEHFNKMLELARIKPNGDNNEGVVAIVKININKGIMLDQDGFPTYLNSGKEMCFVSLAHELVHAYNLMNGTYRGGYSFDQLFDENSDMRLEEDRAVGVGIYKGSGISENGVRYDHHLPLRASYLTREQIFISEQLKQGHIRRAS</sequence>
<dbReference type="EMBL" id="VWXC01000001">
    <property type="protein sequence ID" value="NIG17376.1"/>
    <property type="molecule type" value="Genomic_DNA"/>
</dbReference>
<dbReference type="InterPro" id="IPR028208">
    <property type="entry name" value="Effector_pro_NleD-like"/>
</dbReference>
<organism evidence="1 2">
    <name type="scientific">Candidatus Pantoea communis</name>
    <dbReference type="NCBI Taxonomy" id="2608354"/>
    <lineage>
        <taxon>Bacteria</taxon>
        <taxon>Pseudomonadati</taxon>
        <taxon>Pseudomonadota</taxon>
        <taxon>Gammaproteobacteria</taxon>
        <taxon>Enterobacterales</taxon>
        <taxon>Erwiniaceae</taxon>
        <taxon>Pantoea</taxon>
    </lineage>
</organism>
<gene>
    <name evidence="1" type="ORF">F3J37_01615</name>
</gene>
<protein>
    <recommendedName>
        <fullName evidence="3">Effector protein</fullName>
    </recommendedName>
</protein>